<feature type="transmembrane region" description="Helical" evidence="2">
    <location>
        <begin position="102"/>
        <end position="122"/>
    </location>
</feature>
<feature type="transmembrane region" description="Helical" evidence="2">
    <location>
        <begin position="444"/>
        <end position="466"/>
    </location>
</feature>
<evidence type="ECO:0000256" key="2">
    <source>
        <dbReference type="SAM" id="Phobius"/>
    </source>
</evidence>
<evidence type="ECO:0000313" key="3">
    <source>
        <dbReference type="EMBL" id="MBB5777126.1"/>
    </source>
</evidence>
<organism evidence="3 4">
    <name type="scientific">Nonomuraea jabiensis</name>
    <dbReference type="NCBI Taxonomy" id="882448"/>
    <lineage>
        <taxon>Bacteria</taxon>
        <taxon>Bacillati</taxon>
        <taxon>Actinomycetota</taxon>
        <taxon>Actinomycetes</taxon>
        <taxon>Streptosporangiales</taxon>
        <taxon>Streptosporangiaceae</taxon>
        <taxon>Nonomuraea</taxon>
    </lineage>
</organism>
<evidence type="ECO:0000256" key="1">
    <source>
        <dbReference type="SAM" id="MobiDB-lite"/>
    </source>
</evidence>
<proteinExistence type="predicted"/>
<protein>
    <submittedName>
        <fullName evidence="3">Uncharacterized protein</fullName>
    </submittedName>
</protein>
<keyword evidence="2" id="KW-1133">Transmembrane helix</keyword>
<feature type="transmembrane region" description="Helical" evidence="2">
    <location>
        <begin position="9"/>
        <end position="28"/>
    </location>
</feature>
<feature type="transmembrane region" description="Helical" evidence="2">
    <location>
        <begin position="72"/>
        <end position="90"/>
    </location>
</feature>
<keyword evidence="2" id="KW-0812">Transmembrane</keyword>
<dbReference type="Proteomes" id="UP000579153">
    <property type="component" value="Unassembled WGS sequence"/>
</dbReference>
<reference evidence="3 4" key="1">
    <citation type="submission" date="2020-08" db="EMBL/GenBank/DDBJ databases">
        <title>Sequencing the genomes of 1000 actinobacteria strains.</title>
        <authorList>
            <person name="Klenk H.-P."/>
        </authorList>
    </citation>
    <scope>NUCLEOTIDE SEQUENCE [LARGE SCALE GENOMIC DNA]</scope>
    <source>
        <strain evidence="3 4">DSM 45507</strain>
    </source>
</reference>
<feature type="transmembrane region" description="Helical" evidence="2">
    <location>
        <begin position="192"/>
        <end position="213"/>
    </location>
</feature>
<evidence type="ECO:0000313" key="4">
    <source>
        <dbReference type="Proteomes" id="UP000579153"/>
    </source>
</evidence>
<feature type="compositionally biased region" description="Gly residues" evidence="1">
    <location>
        <begin position="543"/>
        <end position="556"/>
    </location>
</feature>
<feature type="compositionally biased region" description="Low complexity" evidence="1">
    <location>
        <begin position="515"/>
        <end position="542"/>
    </location>
</feature>
<accession>A0A7W9G4V8</accession>
<dbReference type="PROSITE" id="PS51257">
    <property type="entry name" value="PROKAR_LIPOPROTEIN"/>
    <property type="match status" value="1"/>
</dbReference>
<gene>
    <name evidence="3" type="ORF">HD596_003882</name>
</gene>
<dbReference type="EMBL" id="JACHMB010000001">
    <property type="protein sequence ID" value="MBB5777126.1"/>
    <property type="molecule type" value="Genomic_DNA"/>
</dbReference>
<name>A0A7W9G4V8_9ACTN</name>
<dbReference type="AlphaFoldDB" id="A0A7W9G4V8"/>
<sequence length="562" mass="59297">MGTAKPRPWVAIPTFLIIQAVLACWWAAFYPGLFSRDSVLYLSHTVVGPWVSDHSVLYDALLSLSFTKTGDLGAVTFAQTTAMAAALTYLAQSLKALGAPRLPTTLVAMLMPLAPPVGAFSVTLWKDVPFTICAVAVAGVCARIAARRAVTVPTLVGLGLLFTALGLFRANGFLVVGVAVLALLVIVTTMRVRLLLAGTFAAALPLVLTNLVFPQFGIMAPAKTYVYHTAFGDIAVAYRDHPELFTEQDKALMANVAPLTRWWDGGTCYTINPLIWRRDFSWQQADAHASELLDLWKRLLISEPRMVIDTRLCRGAIAWRPVQDEFAVGGMTYRFSLRPNADTYVGPNKVPDFPGRWVFSLRPQSWELNQVADPWLTGALAPQYDWVLWRGALWAYVSYLAVALGALALRNRYVLGVAAVVAGQQLTVLANISAQDFRYMATPIFVGVLLVPLLVGGLGRVVVASARGAGRALRRKPSEPRTPLGNAAPAPDAPPATAPDAPSADEPTGHGAAGDGAAADGAAADGAAADGAAADGAAADGAAGDGAGAGGSGALGREGDRE</sequence>
<feature type="transmembrane region" description="Helical" evidence="2">
    <location>
        <begin position="413"/>
        <end position="432"/>
    </location>
</feature>
<keyword evidence="4" id="KW-1185">Reference proteome</keyword>
<feature type="transmembrane region" description="Helical" evidence="2">
    <location>
        <begin position="158"/>
        <end position="186"/>
    </location>
</feature>
<feature type="region of interest" description="Disordered" evidence="1">
    <location>
        <begin position="472"/>
        <end position="562"/>
    </location>
</feature>
<keyword evidence="2" id="KW-0472">Membrane</keyword>
<dbReference type="RefSeq" id="WP_185070728.1">
    <property type="nucleotide sequence ID" value="NZ_JACHMB010000001.1"/>
</dbReference>
<comment type="caution">
    <text evidence="3">The sequence shown here is derived from an EMBL/GenBank/DDBJ whole genome shotgun (WGS) entry which is preliminary data.</text>
</comment>